<dbReference type="InterPro" id="IPR005843">
    <property type="entry name" value="A-D-PHexomutase_C"/>
</dbReference>
<dbReference type="InterPro" id="IPR005844">
    <property type="entry name" value="A-D-PHexomutase_a/b/a-I"/>
</dbReference>
<dbReference type="Proteomes" id="UP000276379">
    <property type="component" value="Unassembled WGS sequence"/>
</dbReference>
<reference evidence="12 13" key="1">
    <citation type="submission" date="2017-10" db="EMBL/GenBank/DDBJ databases">
        <title>Draft genome of actinobacteria isolated from guarana (Paullinia cupana (Mart.) Ducke.</title>
        <authorList>
            <person name="Siqueira K.A."/>
            <person name="Liotti R.G."/>
            <person name="Mendes T.A."/>
            <person name="Soares M.A."/>
        </authorList>
    </citation>
    <scope>NUCLEOTIDE SEQUENCE [LARGE SCALE GENOMIC DNA]</scope>
    <source>
        <strain evidence="12 13">199</strain>
    </source>
</reference>
<comment type="caution">
    <text evidence="12">The sequence shown here is derived from an EMBL/GenBank/DDBJ whole genome shotgun (WGS) entry which is preliminary data.</text>
</comment>
<dbReference type="EMBL" id="PDES01000005">
    <property type="protein sequence ID" value="RRQ86805.1"/>
    <property type="molecule type" value="Genomic_DNA"/>
</dbReference>
<organism evidence="12 13">
    <name type="scientific">Streptomyces griseofuscus</name>
    <dbReference type="NCBI Taxonomy" id="146922"/>
    <lineage>
        <taxon>Bacteria</taxon>
        <taxon>Bacillati</taxon>
        <taxon>Actinomycetota</taxon>
        <taxon>Actinomycetes</taxon>
        <taxon>Kitasatosporales</taxon>
        <taxon>Streptomycetaceae</taxon>
        <taxon>Streptomyces</taxon>
    </lineage>
</organism>
<feature type="domain" description="Alpha-D-phosphohexomutase alpha/beta/alpha" evidence="11">
    <location>
        <begin position="321"/>
        <end position="440"/>
    </location>
</feature>
<comment type="cofactor">
    <cofactor evidence="1">
        <name>Mg(2+)</name>
        <dbReference type="ChEBI" id="CHEBI:18420"/>
    </cofactor>
</comment>
<feature type="domain" description="Alpha-D-phosphohexomutase alpha/beta/alpha" evidence="9">
    <location>
        <begin position="39"/>
        <end position="180"/>
    </location>
</feature>
<keyword evidence="4 7" id="KW-0479">Metal-binding</keyword>
<dbReference type="PANTHER" id="PTHR45745">
    <property type="entry name" value="PHOSPHOMANNOMUTASE 45A"/>
    <property type="match status" value="1"/>
</dbReference>
<evidence type="ECO:0000259" key="8">
    <source>
        <dbReference type="Pfam" id="PF00408"/>
    </source>
</evidence>
<dbReference type="PANTHER" id="PTHR45745:SF1">
    <property type="entry name" value="PHOSPHOGLUCOMUTASE 2B-RELATED"/>
    <property type="match status" value="1"/>
</dbReference>
<dbReference type="EC" id="5.4.2.2" evidence="12"/>
<dbReference type="InterPro" id="IPR016066">
    <property type="entry name" value="A-D-PHexomutase_CS"/>
</dbReference>
<dbReference type="InterPro" id="IPR016055">
    <property type="entry name" value="A-D-PHexomutase_a/b/a-I/II/III"/>
</dbReference>
<dbReference type="RefSeq" id="WP_125211704.1">
    <property type="nucleotide sequence ID" value="NZ_JBEXUN010000038.1"/>
</dbReference>
<proteinExistence type="inferred from homology"/>
<sequence>MAHERAGRPAGPEDLVDVARLVTAYYALHPDPADPAQRVAFGTSGHRGSSLASAFNEDHIAATSQAICEYRAGQGIDGPLFLGADTHALSEPAKVTALEVFAANDVTVLIDSADGYTPTPAVSHAILTHNRGRTTGLADGVVVTPSHNPPADGGFKYNPPSGGPAASDATSWIQDRANEIITGGLKDVRRLPYARALAADTTARYDFLGTYVDDLPGVLDLDAIRAAGVRIGADPLGGASVAYWGRIAERHRIDLTVVNPGTDPTWRFMTLDWDGQIRMDCSSPYAMASLIEQRDRYRIATGNDADADRHGIVTPDAGLMNPNHYLAVAIDYLFRHRENWPAQAGVGKTLVSSTMIDRVAADLGRRLVEVPVGFKWFVDGLIGGELGFGGEESAGASFLRRDGSVWTTDKDGIILALLASEITAVTDRTPSEHYAGLTARFGEPAYARIDAPATREQKALLGKLSPAQVTADTLAGEPVTAVLTEAPGNGAAIGGIKVSTDNAWFAARPSGTEDVYKIYAESFLGQDHLARVQEEARAVVQSALGG</sequence>
<keyword evidence="13" id="KW-1185">Reference proteome</keyword>
<keyword evidence="5 7" id="KW-0460">Magnesium</keyword>
<evidence type="ECO:0000259" key="9">
    <source>
        <dbReference type="Pfam" id="PF02878"/>
    </source>
</evidence>
<protein>
    <submittedName>
        <fullName evidence="12">Phosphoglucomutase, alpha-D-glucose phosphate-specific</fullName>
        <ecNumber evidence="12">5.4.2.2</ecNumber>
    </submittedName>
</protein>
<evidence type="ECO:0000313" key="13">
    <source>
        <dbReference type="Proteomes" id="UP000276379"/>
    </source>
</evidence>
<dbReference type="PROSITE" id="PS00710">
    <property type="entry name" value="PGM_PMM"/>
    <property type="match status" value="1"/>
</dbReference>
<evidence type="ECO:0000256" key="3">
    <source>
        <dbReference type="ARBA" id="ARBA00022553"/>
    </source>
</evidence>
<evidence type="ECO:0000256" key="6">
    <source>
        <dbReference type="ARBA" id="ARBA00023235"/>
    </source>
</evidence>
<dbReference type="Pfam" id="PF02879">
    <property type="entry name" value="PGM_PMM_II"/>
    <property type="match status" value="1"/>
</dbReference>
<accession>A0A3R8RG69</accession>
<dbReference type="GO" id="GO:0004614">
    <property type="term" value="F:phosphoglucomutase activity"/>
    <property type="evidence" value="ECO:0007669"/>
    <property type="project" value="UniProtKB-EC"/>
</dbReference>
<evidence type="ECO:0000256" key="1">
    <source>
        <dbReference type="ARBA" id="ARBA00001946"/>
    </source>
</evidence>
<dbReference type="NCBIfam" id="TIGR01132">
    <property type="entry name" value="pgm"/>
    <property type="match status" value="1"/>
</dbReference>
<keyword evidence="6 12" id="KW-0413">Isomerase</keyword>
<dbReference type="GO" id="GO:0005975">
    <property type="term" value="P:carbohydrate metabolic process"/>
    <property type="evidence" value="ECO:0007669"/>
    <property type="project" value="InterPro"/>
</dbReference>
<dbReference type="GO" id="GO:0006166">
    <property type="term" value="P:purine ribonucleoside salvage"/>
    <property type="evidence" value="ECO:0007669"/>
    <property type="project" value="TreeGrafter"/>
</dbReference>
<dbReference type="CDD" id="cd05801">
    <property type="entry name" value="PGM_like3"/>
    <property type="match status" value="1"/>
</dbReference>
<dbReference type="AlphaFoldDB" id="A0A3R8RG69"/>
<comment type="similarity">
    <text evidence="2 7">Belongs to the phosphohexose mutase family.</text>
</comment>
<evidence type="ECO:0000256" key="4">
    <source>
        <dbReference type="ARBA" id="ARBA00022723"/>
    </source>
</evidence>
<feature type="domain" description="Alpha-D-phosphohexomutase C-terminal" evidence="8">
    <location>
        <begin position="491"/>
        <end position="537"/>
    </location>
</feature>
<evidence type="ECO:0000256" key="5">
    <source>
        <dbReference type="ARBA" id="ARBA00022842"/>
    </source>
</evidence>
<dbReference type="Gene3D" id="3.30.310.50">
    <property type="entry name" value="Alpha-D-phosphohexomutase, C-terminal domain"/>
    <property type="match status" value="1"/>
</dbReference>
<dbReference type="InterPro" id="IPR005845">
    <property type="entry name" value="A-D-PHexomutase_a/b/a-II"/>
</dbReference>
<dbReference type="Pfam" id="PF02878">
    <property type="entry name" value="PGM_PMM_I"/>
    <property type="match status" value="1"/>
</dbReference>
<name>A0A3R8RG69_9ACTN</name>
<evidence type="ECO:0000256" key="7">
    <source>
        <dbReference type="RuleBase" id="RU004326"/>
    </source>
</evidence>
<gene>
    <name evidence="12" type="ORF">CQW44_13420</name>
</gene>
<dbReference type="SUPFAM" id="SSF53738">
    <property type="entry name" value="Phosphoglucomutase, first 3 domains"/>
    <property type="match status" value="3"/>
</dbReference>
<dbReference type="GO" id="GO:0000287">
    <property type="term" value="F:magnesium ion binding"/>
    <property type="evidence" value="ECO:0007669"/>
    <property type="project" value="InterPro"/>
</dbReference>
<dbReference type="Pfam" id="PF00408">
    <property type="entry name" value="PGM_PMM_IV"/>
    <property type="match status" value="1"/>
</dbReference>
<dbReference type="InterPro" id="IPR005852">
    <property type="entry name" value="PGM_a-D-Glc-sp"/>
</dbReference>
<dbReference type="InterPro" id="IPR036900">
    <property type="entry name" value="A-D-PHexomutase_C_sf"/>
</dbReference>
<feature type="domain" description="Alpha-D-phosphohexomutase alpha/beta/alpha" evidence="10">
    <location>
        <begin position="210"/>
        <end position="315"/>
    </location>
</feature>
<evidence type="ECO:0000259" key="11">
    <source>
        <dbReference type="Pfam" id="PF02880"/>
    </source>
</evidence>
<dbReference type="GO" id="GO:0008973">
    <property type="term" value="F:phosphopentomutase activity"/>
    <property type="evidence" value="ECO:0007669"/>
    <property type="project" value="TreeGrafter"/>
</dbReference>
<evidence type="ECO:0000256" key="2">
    <source>
        <dbReference type="ARBA" id="ARBA00010231"/>
    </source>
</evidence>
<dbReference type="InterPro" id="IPR005846">
    <property type="entry name" value="A-D-PHexomutase_a/b/a-III"/>
</dbReference>
<dbReference type="Gene3D" id="3.40.120.10">
    <property type="entry name" value="Alpha-D-Glucose-1,6-Bisphosphate, subunit A, domain 3"/>
    <property type="match status" value="3"/>
</dbReference>
<dbReference type="SUPFAM" id="SSF55957">
    <property type="entry name" value="Phosphoglucomutase, C-terminal domain"/>
    <property type="match status" value="1"/>
</dbReference>
<evidence type="ECO:0000259" key="10">
    <source>
        <dbReference type="Pfam" id="PF02879"/>
    </source>
</evidence>
<dbReference type="Pfam" id="PF02880">
    <property type="entry name" value="PGM_PMM_III"/>
    <property type="match status" value="1"/>
</dbReference>
<keyword evidence="3" id="KW-0597">Phosphoprotein</keyword>
<evidence type="ECO:0000313" key="12">
    <source>
        <dbReference type="EMBL" id="RRQ86805.1"/>
    </source>
</evidence>